<evidence type="ECO:0000313" key="1">
    <source>
        <dbReference type="EMBL" id="TQN42897.1"/>
    </source>
</evidence>
<dbReference type="AlphaFoldDB" id="A0A543PFP8"/>
<comment type="caution">
    <text evidence="1">The sequence shown here is derived from an EMBL/GenBank/DDBJ whole genome shotgun (WGS) entry which is preliminary data.</text>
</comment>
<accession>A0A543PFP8</accession>
<sequence length="220" mass="23653">MTASPAIAPRILKGGIALVDPGTGRVVRIIALQYNPETLSRSFQAQAVGGEGGTDRSQALRLKGPPIETYTLDAEVDAVDQLDVGDALVGRFGIQPHLSALELLLYPSSAQLREHHAAAARGELQVAPVESPLTLFIWSTSRVAPVRVTDFSVNEEFFDTRLNPIRAKVSLGMRVLSVSDLGHDHRGGSLYLRYQQEKERLAAAVPSASPAVLGLREVPT</sequence>
<protein>
    <submittedName>
        <fullName evidence="1">Uncharacterized protein</fullName>
    </submittedName>
</protein>
<organism evidence="1 2">
    <name type="scientific">Blastococcus colisei</name>
    <dbReference type="NCBI Taxonomy" id="1564162"/>
    <lineage>
        <taxon>Bacteria</taxon>
        <taxon>Bacillati</taxon>
        <taxon>Actinomycetota</taxon>
        <taxon>Actinomycetes</taxon>
        <taxon>Geodermatophilales</taxon>
        <taxon>Geodermatophilaceae</taxon>
        <taxon>Blastococcus</taxon>
    </lineage>
</organism>
<evidence type="ECO:0000313" key="2">
    <source>
        <dbReference type="Proteomes" id="UP000319865"/>
    </source>
</evidence>
<dbReference type="OrthoDB" id="661223at2"/>
<dbReference type="Proteomes" id="UP000319865">
    <property type="component" value="Unassembled WGS sequence"/>
</dbReference>
<proteinExistence type="predicted"/>
<keyword evidence="2" id="KW-1185">Reference proteome</keyword>
<dbReference type="RefSeq" id="WP_142025472.1">
    <property type="nucleotide sequence ID" value="NZ_VFQE01000001.1"/>
</dbReference>
<gene>
    <name evidence="1" type="ORF">FHU33_2308</name>
</gene>
<reference evidence="1 2" key="1">
    <citation type="submission" date="2019-06" db="EMBL/GenBank/DDBJ databases">
        <title>Sequencing the genomes of 1000 actinobacteria strains.</title>
        <authorList>
            <person name="Klenk H.-P."/>
        </authorList>
    </citation>
    <scope>NUCLEOTIDE SEQUENCE [LARGE SCALE GENOMIC DNA]</scope>
    <source>
        <strain evidence="1 2">DSM 46837</strain>
    </source>
</reference>
<dbReference type="EMBL" id="VFQE01000001">
    <property type="protein sequence ID" value="TQN42897.1"/>
    <property type="molecule type" value="Genomic_DNA"/>
</dbReference>
<name>A0A543PFP8_9ACTN</name>